<dbReference type="SMART" id="SM00637">
    <property type="entry name" value="CBD_II"/>
    <property type="match status" value="1"/>
</dbReference>
<dbReference type="InterPro" id="IPR012291">
    <property type="entry name" value="CBM2_carb-bd_dom_sf"/>
</dbReference>
<dbReference type="InterPro" id="IPR050386">
    <property type="entry name" value="Glycosyl_hydrolase_5"/>
</dbReference>
<accession>A0A4U7JIX3</accession>
<name>A0A4U7JIX3_9FIRM</name>
<dbReference type="PROSITE" id="PS51173">
    <property type="entry name" value="CBM2"/>
    <property type="match status" value="1"/>
</dbReference>
<dbReference type="Pfam" id="PF00553">
    <property type="entry name" value="CBM_2"/>
    <property type="match status" value="1"/>
</dbReference>
<evidence type="ECO:0000313" key="9">
    <source>
        <dbReference type="EMBL" id="QNU65955.1"/>
    </source>
</evidence>
<gene>
    <name evidence="9" type="ORF">EHE19_013805</name>
</gene>
<dbReference type="InterPro" id="IPR008965">
    <property type="entry name" value="CBM2/CBM3_carb-bd_dom_sf"/>
</dbReference>
<keyword evidence="5 8" id="KW-0119">Carbohydrate metabolism</keyword>
<dbReference type="PANTHER" id="PTHR31297">
    <property type="entry name" value="GLUCAN ENDO-1,6-BETA-GLUCOSIDASE B"/>
    <property type="match status" value="1"/>
</dbReference>
<dbReference type="SUPFAM" id="SSF49384">
    <property type="entry name" value="Carbohydrate-binding domain"/>
    <property type="match status" value="1"/>
</dbReference>
<comment type="catalytic activity">
    <reaction evidence="1 8">
        <text>Endohydrolysis of (1-&gt;4)-beta-D-glucosidic linkages in cellulose, lichenin and cereal beta-D-glucans.</text>
        <dbReference type="EC" id="3.2.1.4"/>
    </reaction>
</comment>
<dbReference type="EC" id="3.2.1.4" evidence="8"/>
<dbReference type="GO" id="GO:0030245">
    <property type="term" value="P:cellulose catabolic process"/>
    <property type="evidence" value="ECO:0007669"/>
    <property type="project" value="UniProtKB-KW"/>
</dbReference>
<reference evidence="9 10" key="1">
    <citation type="submission" date="2020-09" db="EMBL/GenBank/DDBJ databases">
        <title>Characterization and genome sequencing of Ruminiclostridium sp. nov. MA18.</title>
        <authorList>
            <person name="Rettenmaier R."/>
            <person name="Kowollik M.-L."/>
            <person name="Liebl W."/>
            <person name="Zverlov V."/>
        </authorList>
    </citation>
    <scope>NUCLEOTIDE SEQUENCE [LARGE SCALE GENOMIC DNA]</scope>
    <source>
        <strain evidence="9 10">MA18</strain>
    </source>
</reference>
<dbReference type="OrthoDB" id="9800955at2"/>
<evidence type="ECO:0000256" key="3">
    <source>
        <dbReference type="ARBA" id="ARBA00022801"/>
    </source>
</evidence>
<evidence type="ECO:0000256" key="4">
    <source>
        <dbReference type="ARBA" id="ARBA00023001"/>
    </source>
</evidence>
<dbReference type="GO" id="GO:0008810">
    <property type="term" value="F:cellulase activity"/>
    <property type="evidence" value="ECO:0007669"/>
    <property type="project" value="UniProtKB-EC"/>
</dbReference>
<dbReference type="Gene3D" id="3.20.20.80">
    <property type="entry name" value="Glycosidases"/>
    <property type="match status" value="1"/>
</dbReference>
<dbReference type="EMBL" id="CP061336">
    <property type="protein sequence ID" value="QNU65955.1"/>
    <property type="molecule type" value="Genomic_DNA"/>
</dbReference>
<dbReference type="AlphaFoldDB" id="A0A4U7JIX3"/>
<evidence type="ECO:0000256" key="7">
    <source>
        <dbReference type="ARBA" id="ARBA00023326"/>
    </source>
</evidence>
<dbReference type="RefSeq" id="WP_137696702.1">
    <property type="nucleotide sequence ID" value="NZ_CP061336.1"/>
</dbReference>
<dbReference type="InterPro" id="IPR001547">
    <property type="entry name" value="Glyco_hydro_5"/>
</dbReference>
<dbReference type="SUPFAM" id="SSF51445">
    <property type="entry name" value="(Trans)glycosidases"/>
    <property type="match status" value="1"/>
</dbReference>
<keyword evidence="4 8" id="KW-0136">Cellulose degradation</keyword>
<dbReference type="InterPro" id="IPR017853">
    <property type="entry name" value="GH"/>
</dbReference>
<dbReference type="GO" id="GO:0030247">
    <property type="term" value="F:polysaccharide binding"/>
    <property type="evidence" value="ECO:0007669"/>
    <property type="project" value="UniProtKB-UniRule"/>
</dbReference>
<dbReference type="Gene3D" id="2.60.40.290">
    <property type="match status" value="1"/>
</dbReference>
<keyword evidence="7 8" id="KW-0624">Polysaccharide degradation</keyword>
<dbReference type="PANTHER" id="PTHR31297:SF41">
    <property type="entry name" value="ENDOGLUCANASE, PUTATIVE (AFU_ORTHOLOGUE AFUA_5G01830)-RELATED"/>
    <property type="match status" value="1"/>
</dbReference>
<dbReference type="GO" id="GO:0009986">
    <property type="term" value="C:cell surface"/>
    <property type="evidence" value="ECO:0007669"/>
    <property type="project" value="TreeGrafter"/>
</dbReference>
<evidence type="ECO:0000256" key="1">
    <source>
        <dbReference type="ARBA" id="ARBA00000966"/>
    </source>
</evidence>
<protein>
    <recommendedName>
        <fullName evidence="8">Endoglucanase</fullName>
        <ecNumber evidence="8">3.2.1.4</ecNumber>
    </recommendedName>
</protein>
<dbReference type="Proteomes" id="UP000306409">
    <property type="component" value="Chromosome"/>
</dbReference>
<dbReference type="InterPro" id="IPR001919">
    <property type="entry name" value="CBD2"/>
</dbReference>
<dbReference type="Pfam" id="PF00150">
    <property type="entry name" value="Cellulase"/>
    <property type="match status" value="1"/>
</dbReference>
<evidence type="ECO:0000313" key="10">
    <source>
        <dbReference type="Proteomes" id="UP000306409"/>
    </source>
</evidence>
<sequence length="520" mass="58431">MFKSKRFRVFLQMVTFLFVISIFSIGLNVSAASELTPDFKQLNYAQLLSEMGTGWNLGNSLEASVNGNPSETSWNNPTITKDLITKVKNAGFNTIRIPVSYLNKIGSGPNYTIEAAWLNRVKEVVDYAISQDMYVIINMHGDGYKTVVGSWLIVDAVDQETIREKYEKVWQQIANKFINYDEHLIFESMNEEFDGDWDDPKPADYANLNVYNQIFVDTVRKTGGNNSARWLLIPGWNTDIYYTTGDFGFKIPTDNYRSASIPASEKRIAISVHYYTPWDFCGAESDITQWGATATVPDRTVTWGQEDYMESQFNTMYNKFVKQGYPFIVGEYGSIDKTRSDPDNNTYRQIFAKALCSKVKKYGGVPVYWDNGYNGSAGFGIFDRYTGAVTQQGIIDAIMEANETTPDYDPNVEPIVVEPTPIPDGSFVVTYDRSESGTVNITIESKLRLHIDSWTLEFNFPGDQKITSIWGGKFTQSGSYVVITNADYNGRITANGGTTTLGFNVSGSGEDLHHLKLMAL</sequence>
<dbReference type="KEGG" id="rher:EHE19_013805"/>
<dbReference type="GO" id="GO:0005576">
    <property type="term" value="C:extracellular region"/>
    <property type="evidence" value="ECO:0007669"/>
    <property type="project" value="TreeGrafter"/>
</dbReference>
<evidence type="ECO:0000256" key="2">
    <source>
        <dbReference type="ARBA" id="ARBA00005641"/>
    </source>
</evidence>
<comment type="similarity">
    <text evidence="2 8">Belongs to the glycosyl hydrolase 5 (cellulase A) family.</text>
</comment>
<dbReference type="GO" id="GO:0008422">
    <property type="term" value="F:beta-glucosidase activity"/>
    <property type="evidence" value="ECO:0007669"/>
    <property type="project" value="TreeGrafter"/>
</dbReference>
<evidence type="ECO:0000256" key="8">
    <source>
        <dbReference type="RuleBase" id="RU361153"/>
    </source>
</evidence>
<organism evidence="9 10">
    <name type="scientific">Ruminiclostridium herbifermentans</name>
    <dbReference type="NCBI Taxonomy" id="2488810"/>
    <lineage>
        <taxon>Bacteria</taxon>
        <taxon>Bacillati</taxon>
        <taxon>Bacillota</taxon>
        <taxon>Clostridia</taxon>
        <taxon>Eubacteriales</taxon>
        <taxon>Oscillospiraceae</taxon>
        <taxon>Ruminiclostridium</taxon>
    </lineage>
</organism>
<keyword evidence="10" id="KW-1185">Reference proteome</keyword>
<keyword evidence="6 8" id="KW-0326">Glycosidase</keyword>
<evidence type="ECO:0000256" key="6">
    <source>
        <dbReference type="ARBA" id="ARBA00023295"/>
    </source>
</evidence>
<keyword evidence="3 8" id="KW-0378">Hydrolase</keyword>
<evidence type="ECO:0000256" key="5">
    <source>
        <dbReference type="ARBA" id="ARBA00023277"/>
    </source>
</evidence>
<proteinExistence type="inferred from homology"/>